<organism evidence="12">
    <name type="scientific">freshwater metagenome</name>
    <dbReference type="NCBI Taxonomy" id="449393"/>
    <lineage>
        <taxon>unclassified sequences</taxon>
        <taxon>metagenomes</taxon>
        <taxon>ecological metagenomes</taxon>
    </lineage>
</organism>
<evidence type="ECO:0000256" key="2">
    <source>
        <dbReference type="ARBA" id="ARBA00022618"/>
    </source>
</evidence>
<keyword evidence="6" id="KW-0573">Peptidoglycan synthesis</keyword>
<reference evidence="12" key="1">
    <citation type="submission" date="2020-05" db="EMBL/GenBank/DDBJ databases">
        <authorList>
            <person name="Chiriac C."/>
            <person name="Salcher M."/>
            <person name="Ghai R."/>
            <person name="Kavagutti S V."/>
        </authorList>
    </citation>
    <scope>NUCLEOTIDE SEQUENCE</scope>
</reference>
<proteinExistence type="inferred from homology"/>
<keyword evidence="8" id="KW-0131">Cell cycle</keyword>
<evidence type="ECO:0000256" key="6">
    <source>
        <dbReference type="ARBA" id="ARBA00022984"/>
    </source>
</evidence>
<feature type="domain" description="Glycosyltransferase family 28 N-terminal" evidence="10">
    <location>
        <begin position="5"/>
        <end position="149"/>
    </location>
</feature>
<keyword evidence="1" id="KW-1003">Cell membrane</keyword>
<keyword evidence="4" id="KW-0808">Transferase</keyword>
<dbReference type="Pfam" id="PF04101">
    <property type="entry name" value="Glyco_tran_28_C"/>
    <property type="match status" value="1"/>
</dbReference>
<dbReference type="CDD" id="cd03785">
    <property type="entry name" value="GT28_MurG"/>
    <property type="match status" value="1"/>
</dbReference>
<protein>
    <submittedName>
        <fullName evidence="12">Unannotated protein</fullName>
    </submittedName>
</protein>
<evidence type="ECO:0000256" key="8">
    <source>
        <dbReference type="ARBA" id="ARBA00023306"/>
    </source>
</evidence>
<evidence type="ECO:0000256" key="9">
    <source>
        <dbReference type="ARBA" id="ARBA00023316"/>
    </source>
</evidence>
<keyword evidence="2" id="KW-0132">Cell division</keyword>
<accession>A0A6J6FMR3</accession>
<keyword evidence="9" id="KW-0961">Cell wall biogenesis/degradation</keyword>
<dbReference type="GO" id="GO:0008360">
    <property type="term" value="P:regulation of cell shape"/>
    <property type="evidence" value="ECO:0007669"/>
    <property type="project" value="UniProtKB-KW"/>
</dbReference>
<evidence type="ECO:0000256" key="3">
    <source>
        <dbReference type="ARBA" id="ARBA00022676"/>
    </source>
</evidence>
<keyword evidence="7" id="KW-0472">Membrane</keyword>
<dbReference type="Pfam" id="PF03033">
    <property type="entry name" value="Glyco_transf_28"/>
    <property type="match status" value="1"/>
</dbReference>
<evidence type="ECO:0000256" key="1">
    <source>
        <dbReference type="ARBA" id="ARBA00022475"/>
    </source>
</evidence>
<keyword evidence="3" id="KW-0328">Glycosyltransferase</keyword>
<dbReference type="PANTHER" id="PTHR21015:SF22">
    <property type="entry name" value="GLYCOSYLTRANSFERASE"/>
    <property type="match status" value="1"/>
</dbReference>
<dbReference type="InterPro" id="IPR007235">
    <property type="entry name" value="Glyco_trans_28_C"/>
</dbReference>
<dbReference type="GO" id="GO:0051301">
    <property type="term" value="P:cell division"/>
    <property type="evidence" value="ECO:0007669"/>
    <property type="project" value="UniProtKB-KW"/>
</dbReference>
<dbReference type="InterPro" id="IPR004276">
    <property type="entry name" value="GlycoTrans_28_N"/>
</dbReference>
<dbReference type="GO" id="GO:0071555">
    <property type="term" value="P:cell wall organization"/>
    <property type="evidence" value="ECO:0007669"/>
    <property type="project" value="UniProtKB-KW"/>
</dbReference>
<dbReference type="GO" id="GO:0050511">
    <property type="term" value="F:undecaprenyldiphospho-muramoylpentapeptide beta-N-acetylglucosaminyltransferase activity"/>
    <property type="evidence" value="ECO:0007669"/>
    <property type="project" value="InterPro"/>
</dbReference>
<dbReference type="GO" id="GO:0005975">
    <property type="term" value="P:carbohydrate metabolic process"/>
    <property type="evidence" value="ECO:0007669"/>
    <property type="project" value="InterPro"/>
</dbReference>
<evidence type="ECO:0000259" key="10">
    <source>
        <dbReference type="Pfam" id="PF03033"/>
    </source>
</evidence>
<evidence type="ECO:0000256" key="7">
    <source>
        <dbReference type="ARBA" id="ARBA00023136"/>
    </source>
</evidence>
<evidence type="ECO:0000259" key="11">
    <source>
        <dbReference type="Pfam" id="PF04101"/>
    </source>
</evidence>
<dbReference type="Gene3D" id="3.40.50.2000">
    <property type="entry name" value="Glycogen Phosphorylase B"/>
    <property type="match status" value="2"/>
</dbReference>
<dbReference type="SUPFAM" id="SSF53756">
    <property type="entry name" value="UDP-Glycosyltransferase/glycogen phosphorylase"/>
    <property type="match status" value="1"/>
</dbReference>
<dbReference type="GO" id="GO:0009252">
    <property type="term" value="P:peptidoglycan biosynthetic process"/>
    <property type="evidence" value="ECO:0007669"/>
    <property type="project" value="UniProtKB-KW"/>
</dbReference>
<dbReference type="EMBL" id="CAEZUK010000001">
    <property type="protein sequence ID" value="CAB4588395.1"/>
    <property type="molecule type" value="Genomic_DNA"/>
</dbReference>
<evidence type="ECO:0000313" key="12">
    <source>
        <dbReference type="EMBL" id="CAB4588395.1"/>
    </source>
</evidence>
<gene>
    <name evidence="12" type="ORF">UFOPK1820_00002</name>
</gene>
<sequence length="374" mass="40087">MTCFVVIGGGGTSGHVLPAIAIAEALVDSGNEISEIFYTGSQRGIETRLIPPTGLGYKFFQVTGFQRSFSLTASKSNLLFVPRMLRARHQAIRLLRSMRPKVVVSVGGYASLPAVLAAKKLGIPIVVVSYDRTPGRSSALTARFAQKTAVAFPDSQLPRAVMTGAPVRRVVRSVDREQDRATARQRLGIDEARFFIGVIGGSQGSGMLNEITQQFVQRFADDDELAVRHVVGQRFFDDFKNPVSAGSTRGVQYQVIAYEDHMEDIYASVDLLIGRAGAGTIADVAATGTPSILIPWAGAADDHQTANAAWLVDSGAAIAMKESEVADSLIAKIEEVRGNRQLLVTVARNAHALGAQNRQGAIAELIRSVARGVR</sequence>
<feature type="domain" description="Glycosyl transferase family 28 C-terminal" evidence="11">
    <location>
        <begin position="196"/>
        <end position="351"/>
    </location>
</feature>
<dbReference type="HAMAP" id="MF_00033">
    <property type="entry name" value="MurG"/>
    <property type="match status" value="1"/>
</dbReference>
<keyword evidence="5" id="KW-0133">Cell shape</keyword>
<dbReference type="PANTHER" id="PTHR21015">
    <property type="entry name" value="UDP-N-ACETYLGLUCOSAMINE--N-ACETYLMURAMYL-(PENTAPEPTIDE) PYROPHOSPHORYL-UNDECAPRENOL N-ACETYLGLUCOSAMINE TRANSFERASE 1"/>
    <property type="match status" value="1"/>
</dbReference>
<evidence type="ECO:0000256" key="5">
    <source>
        <dbReference type="ARBA" id="ARBA00022960"/>
    </source>
</evidence>
<evidence type="ECO:0000256" key="4">
    <source>
        <dbReference type="ARBA" id="ARBA00022679"/>
    </source>
</evidence>
<dbReference type="InterPro" id="IPR006009">
    <property type="entry name" value="GlcNAc_MurG"/>
</dbReference>
<dbReference type="AlphaFoldDB" id="A0A6J6FMR3"/>
<name>A0A6J6FMR3_9ZZZZ</name>